<dbReference type="InterPro" id="IPR007848">
    <property type="entry name" value="Small_mtfrase_dom"/>
</dbReference>
<sequence>MIQLLQIFTNELCASLLAFGPRQRSALPALAAELEKTKDGPNAEDLEMELGWLLDDAIDSVRGPAGSTMHSRKMQQVLRADSVTAQDMTVSMRIDLEGLDCLWQQRTRERVPLQYLTGSAHWRDLVLAVGPGVLIPRPETELLIDFALEALRSQNKLPDGPWADLGSGSGALAIALARALPDNAWVYAVEKSADAEKWLRHNVDRYALQEKVQVARGSWFEPLEHLRSSLAGVLCNPPYIPSADIPLLQEEVSRHEPVSALDGGPSTGVRDLLTVCSQAGDMLAQGGFLGLETLGGAQAELVAEYLQDSMHFADVKLRNDLRGVNRFVTARR</sequence>
<dbReference type="EMBL" id="CAXHTA020000007">
    <property type="protein sequence ID" value="CAL5222788.1"/>
    <property type="molecule type" value="Genomic_DNA"/>
</dbReference>
<reference evidence="5 6" key="1">
    <citation type="submission" date="2024-06" db="EMBL/GenBank/DDBJ databases">
        <authorList>
            <person name="Kraege A."/>
            <person name="Thomma B."/>
        </authorList>
    </citation>
    <scope>NUCLEOTIDE SEQUENCE [LARGE SCALE GENOMIC DNA]</scope>
</reference>
<dbReference type="NCBIfam" id="TIGR00536">
    <property type="entry name" value="hemK_fam"/>
    <property type="match status" value="1"/>
</dbReference>
<keyword evidence="1" id="KW-0489">Methyltransferase</keyword>
<dbReference type="PROSITE" id="PS00092">
    <property type="entry name" value="N6_MTASE"/>
    <property type="match status" value="1"/>
</dbReference>
<proteinExistence type="predicted"/>
<dbReference type="CDD" id="cd02440">
    <property type="entry name" value="AdoMet_MTases"/>
    <property type="match status" value="1"/>
</dbReference>
<evidence type="ECO:0000313" key="5">
    <source>
        <dbReference type="EMBL" id="CAL5222788.1"/>
    </source>
</evidence>
<organism evidence="5 6">
    <name type="scientific">Coccomyxa viridis</name>
    <dbReference type="NCBI Taxonomy" id="1274662"/>
    <lineage>
        <taxon>Eukaryota</taxon>
        <taxon>Viridiplantae</taxon>
        <taxon>Chlorophyta</taxon>
        <taxon>core chlorophytes</taxon>
        <taxon>Trebouxiophyceae</taxon>
        <taxon>Trebouxiophyceae incertae sedis</taxon>
        <taxon>Coccomyxaceae</taxon>
        <taxon>Coccomyxa</taxon>
    </lineage>
</organism>
<dbReference type="InterPro" id="IPR002052">
    <property type="entry name" value="DNA_methylase_N6_adenine_CS"/>
</dbReference>
<dbReference type="PANTHER" id="PTHR47441:SF3">
    <property type="entry name" value="RELEASE FACTOR GLUTAMINE METHYLTRANSFERASE"/>
    <property type="match status" value="1"/>
</dbReference>
<dbReference type="PANTHER" id="PTHR47441">
    <property type="match status" value="1"/>
</dbReference>
<keyword evidence="3" id="KW-0949">S-adenosyl-L-methionine</keyword>
<dbReference type="Pfam" id="PF05175">
    <property type="entry name" value="MTS"/>
    <property type="match status" value="1"/>
</dbReference>
<keyword evidence="6" id="KW-1185">Reference proteome</keyword>
<dbReference type="InterPro" id="IPR004556">
    <property type="entry name" value="HemK-like"/>
</dbReference>
<gene>
    <name evidence="5" type="primary">g5202</name>
    <name evidence="5" type="ORF">VP750_LOCUS4447</name>
</gene>
<evidence type="ECO:0000259" key="4">
    <source>
        <dbReference type="Pfam" id="PF05175"/>
    </source>
</evidence>
<evidence type="ECO:0000256" key="1">
    <source>
        <dbReference type="ARBA" id="ARBA00022603"/>
    </source>
</evidence>
<accession>A0ABP1FS83</accession>
<feature type="domain" description="Methyltransferase small" evidence="4">
    <location>
        <begin position="154"/>
        <end position="239"/>
    </location>
</feature>
<dbReference type="Proteomes" id="UP001497392">
    <property type="component" value="Unassembled WGS sequence"/>
</dbReference>
<dbReference type="InterPro" id="IPR052663">
    <property type="entry name" value="RF_glutamine_MTase_cyano"/>
</dbReference>
<evidence type="ECO:0000256" key="3">
    <source>
        <dbReference type="ARBA" id="ARBA00022691"/>
    </source>
</evidence>
<comment type="caution">
    <text evidence="5">The sequence shown here is derived from an EMBL/GenBank/DDBJ whole genome shotgun (WGS) entry which is preliminary data.</text>
</comment>
<evidence type="ECO:0000313" key="6">
    <source>
        <dbReference type="Proteomes" id="UP001497392"/>
    </source>
</evidence>
<dbReference type="Gene3D" id="3.40.50.150">
    <property type="entry name" value="Vaccinia Virus protein VP39"/>
    <property type="match status" value="1"/>
</dbReference>
<name>A0ABP1FS83_9CHLO</name>
<dbReference type="InterPro" id="IPR029063">
    <property type="entry name" value="SAM-dependent_MTases_sf"/>
</dbReference>
<dbReference type="SUPFAM" id="SSF53335">
    <property type="entry name" value="S-adenosyl-L-methionine-dependent methyltransferases"/>
    <property type="match status" value="1"/>
</dbReference>
<evidence type="ECO:0000256" key="2">
    <source>
        <dbReference type="ARBA" id="ARBA00022679"/>
    </source>
</evidence>
<protein>
    <submittedName>
        <fullName evidence="5">G5202 protein</fullName>
    </submittedName>
</protein>
<keyword evidence="2" id="KW-0808">Transferase</keyword>